<proteinExistence type="inferred from homology"/>
<feature type="domain" description="Protein translocase subunit SecDF P1" evidence="11">
    <location>
        <begin position="64"/>
        <end position="124"/>
    </location>
</feature>
<dbReference type="STRING" id="1802271.A3C11_00425"/>
<evidence type="ECO:0000256" key="7">
    <source>
        <dbReference type="ARBA" id="ARBA00023010"/>
    </source>
</evidence>
<dbReference type="Pfam" id="PF02355">
    <property type="entry name" value="SecD_SecF_C"/>
    <property type="match status" value="1"/>
</dbReference>
<dbReference type="InterPro" id="IPR005791">
    <property type="entry name" value="SecD"/>
</dbReference>
<feature type="transmembrane region" description="Helical" evidence="9">
    <location>
        <begin position="396"/>
        <end position="419"/>
    </location>
</feature>
<dbReference type="GO" id="GO:0043952">
    <property type="term" value="P:protein transport by the Sec complex"/>
    <property type="evidence" value="ECO:0007669"/>
    <property type="project" value="UniProtKB-UniRule"/>
</dbReference>
<dbReference type="NCBIfam" id="TIGR00916">
    <property type="entry name" value="2A0604s01"/>
    <property type="match status" value="1"/>
</dbReference>
<organism evidence="13 14">
    <name type="scientific">Candidatus Sungbacteria bacterium RIFCSPHIGHO2_02_FULL_49_12</name>
    <dbReference type="NCBI Taxonomy" id="1802271"/>
    <lineage>
        <taxon>Bacteria</taxon>
        <taxon>Candidatus Sungiibacteriota</taxon>
    </lineage>
</organism>
<evidence type="ECO:0000313" key="14">
    <source>
        <dbReference type="Proteomes" id="UP000177362"/>
    </source>
</evidence>
<keyword evidence="4 9" id="KW-0812">Transmembrane</keyword>
<dbReference type="PANTHER" id="PTHR30081:SF1">
    <property type="entry name" value="PROTEIN TRANSLOCASE SUBUNIT SECD"/>
    <property type="match status" value="1"/>
</dbReference>
<keyword evidence="6 9" id="KW-1133">Transmembrane helix</keyword>
<comment type="subcellular location">
    <subcellularLocation>
        <location evidence="1 9">Cell membrane</location>
        <topology evidence="1 9">Multi-pass membrane protein</topology>
    </subcellularLocation>
</comment>
<feature type="domain" description="SecDF P1 head subdomain" evidence="12">
    <location>
        <begin position="151"/>
        <end position="246"/>
    </location>
</feature>
<dbReference type="GO" id="GO:0006605">
    <property type="term" value="P:protein targeting"/>
    <property type="evidence" value="ECO:0007669"/>
    <property type="project" value="UniProtKB-UniRule"/>
</dbReference>
<comment type="similarity">
    <text evidence="9">Belongs to the SecD/SecF family. SecD subfamily.</text>
</comment>
<dbReference type="InterPro" id="IPR054384">
    <property type="entry name" value="SecDF_P1_head"/>
</dbReference>
<evidence type="ECO:0000256" key="6">
    <source>
        <dbReference type="ARBA" id="ARBA00022989"/>
    </source>
</evidence>
<comment type="subunit">
    <text evidence="9">Forms a complex with SecF. Part of the essential Sec protein translocation apparatus which comprises SecA, SecYEG and auxiliary proteins SecDF. Other proteins may also be involved.</text>
</comment>
<dbReference type="InterPro" id="IPR022813">
    <property type="entry name" value="SecD/SecF_arch_bac"/>
</dbReference>
<keyword evidence="8 9" id="KW-0472">Membrane</keyword>
<sequence length="435" mass="47455">MIALVLGIYDGASLWNKKTPPRFHLKGRLAEPYRLGLDLEGGAHLVYQADFSNINVGDKSDAMQGLRDVVERRVNAFGVGEPVVQVNQVGSNWRLIVELPGEKDIQAAIRYIGATPLLEFRELRDASSTERILALQSEGKEINTDPYFLPAELTGRYLKKAVLEFDPTTNAPTIAIEFDSDGAQLFEEVTKRNIGNPVGIYLDGIQRSAPTVQEQITGGKAVITGQFTLAEAQSIVRDLNSGALPVPVVLMSQQTVDASLGAVSLLASLKAGLIGFIIVAIFMIFWYRLPGILAVFALGVYTSIILALFKIFPVTLTVAGIAGFVLSIGMAVDANILIFERMKEELRRGRALPDAVSEGFLRAWTSIRDSNFSSLITAAVLYYFGTSVVRGFAVTLFIGIIISMFTALTVTRTFLLATLRKSASTKWYLSGFSKM</sequence>
<dbReference type="EMBL" id="MHQJ01000020">
    <property type="protein sequence ID" value="OHA01272.1"/>
    <property type="molecule type" value="Genomic_DNA"/>
</dbReference>
<dbReference type="PANTHER" id="PTHR30081">
    <property type="entry name" value="PROTEIN-EXPORT MEMBRANE PROTEIN SEC"/>
    <property type="match status" value="1"/>
</dbReference>
<keyword evidence="3 9" id="KW-1003">Cell membrane</keyword>
<feature type="transmembrane region" description="Helical" evidence="9">
    <location>
        <begin position="292"/>
        <end position="312"/>
    </location>
</feature>
<evidence type="ECO:0000259" key="10">
    <source>
        <dbReference type="Pfam" id="PF02355"/>
    </source>
</evidence>
<dbReference type="Gene3D" id="1.20.1640.10">
    <property type="entry name" value="Multidrug efflux transporter AcrB transmembrane domain"/>
    <property type="match status" value="1"/>
</dbReference>
<evidence type="ECO:0000259" key="11">
    <source>
        <dbReference type="Pfam" id="PF21760"/>
    </source>
</evidence>
<dbReference type="Pfam" id="PF22599">
    <property type="entry name" value="SecDF_P1_head"/>
    <property type="match status" value="1"/>
</dbReference>
<dbReference type="InterPro" id="IPR048631">
    <property type="entry name" value="SecD_1st"/>
</dbReference>
<dbReference type="InterPro" id="IPR048634">
    <property type="entry name" value="SecD_SecF_C"/>
</dbReference>
<dbReference type="Proteomes" id="UP000177362">
    <property type="component" value="Unassembled WGS sequence"/>
</dbReference>
<keyword evidence="7 9" id="KW-0811">Translocation</keyword>
<dbReference type="Pfam" id="PF21760">
    <property type="entry name" value="SecD_1st"/>
    <property type="match status" value="1"/>
</dbReference>
<dbReference type="AlphaFoldDB" id="A0A1G2KRR3"/>
<name>A0A1G2KRR3_9BACT</name>
<evidence type="ECO:0000256" key="8">
    <source>
        <dbReference type="ARBA" id="ARBA00023136"/>
    </source>
</evidence>
<feature type="domain" description="Protein export membrane protein SecD/SecF C-terminal" evidence="10">
    <location>
        <begin position="251"/>
        <end position="417"/>
    </location>
</feature>
<dbReference type="Gene3D" id="3.30.70.3400">
    <property type="match status" value="1"/>
</dbReference>
<dbReference type="Gene3D" id="3.30.1360.200">
    <property type="match status" value="1"/>
</dbReference>
<evidence type="ECO:0000256" key="3">
    <source>
        <dbReference type="ARBA" id="ARBA00022475"/>
    </source>
</evidence>
<evidence type="ECO:0000256" key="9">
    <source>
        <dbReference type="HAMAP-Rule" id="MF_01463"/>
    </source>
</evidence>
<dbReference type="SUPFAM" id="SSF82866">
    <property type="entry name" value="Multidrug efflux transporter AcrB transmembrane domain"/>
    <property type="match status" value="1"/>
</dbReference>
<evidence type="ECO:0000256" key="4">
    <source>
        <dbReference type="ARBA" id="ARBA00022692"/>
    </source>
</evidence>
<feature type="transmembrane region" description="Helical" evidence="9">
    <location>
        <begin position="372"/>
        <end position="390"/>
    </location>
</feature>
<evidence type="ECO:0000256" key="5">
    <source>
        <dbReference type="ARBA" id="ARBA00022927"/>
    </source>
</evidence>
<gene>
    <name evidence="9" type="primary">secD</name>
    <name evidence="13" type="ORF">A3C11_00425</name>
</gene>
<accession>A0A1G2KRR3</accession>
<comment type="function">
    <text evidence="9">Part of the Sec protein translocase complex. Interacts with the SecYEG preprotein conducting channel. SecDF uses the proton motive force (PMF) to complete protein translocation after the ATP-dependent function of SecA.</text>
</comment>
<evidence type="ECO:0000259" key="12">
    <source>
        <dbReference type="Pfam" id="PF22599"/>
    </source>
</evidence>
<dbReference type="GO" id="GO:0005886">
    <property type="term" value="C:plasma membrane"/>
    <property type="evidence" value="ECO:0007669"/>
    <property type="project" value="UniProtKB-SubCell"/>
</dbReference>
<dbReference type="InterPro" id="IPR055344">
    <property type="entry name" value="SecD_SecF_C_bact"/>
</dbReference>
<keyword evidence="2 9" id="KW-0813">Transport</keyword>
<evidence type="ECO:0000256" key="1">
    <source>
        <dbReference type="ARBA" id="ARBA00004651"/>
    </source>
</evidence>
<protein>
    <recommendedName>
        <fullName evidence="9">Protein translocase subunit SecD</fullName>
    </recommendedName>
</protein>
<evidence type="ECO:0000313" key="13">
    <source>
        <dbReference type="EMBL" id="OHA01272.1"/>
    </source>
</evidence>
<feature type="transmembrane region" description="Helical" evidence="9">
    <location>
        <begin position="260"/>
        <end position="285"/>
    </location>
</feature>
<dbReference type="GO" id="GO:0015450">
    <property type="term" value="F:protein-transporting ATPase activity"/>
    <property type="evidence" value="ECO:0007669"/>
    <property type="project" value="InterPro"/>
</dbReference>
<evidence type="ECO:0000256" key="2">
    <source>
        <dbReference type="ARBA" id="ARBA00022448"/>
    </source>
</evidence>
<comment type="caution">
    <text evidence="9">Lacks conserved residue(s) required for the propagation of feature annotation.</text>
</comment>
<keyword evidence="5 9" id="KW-0653">Protein transport</keyword>
<dbReference type="NCBIfam" id="TIGR01129">
    <property type="entry name" value="secD"/>
    <property type="match status" value="1"/>
</dbReference>
<dbReference type="HAMAP" id="MF_01463_B">
    <property type="entry name" value="SecD_B"/>
    <property type="match status" value="1"/>
</dbReference>
<comment type="caution">
    <text evidence="13">The sequence shown here is derived from an EMBL/GenBank/DDBJ whole genome shotgun (WGS) entry which is preliminary data.</text>
</comment>
<reference evidence="13 14" key="1">
    <citation type="journal article" date="2016" name="Nat. Commun.">
        <title>Thousands of microbial genomes shed light on interconnected biogeochemical processes in an aquifer system.</title>
        <authorList>
            <person name="Anantharaman K."/>
            <person name="Brown C.T."/>
            <person name="Hug L.A."/>
            <person name="Sharon I."/>
            <person name="Castelle C.J."/>
            <person name="Probst A.J."/>
            <person name="Thomas B.C."/>
            <person name="Singh A."/>
            <person name="Wilkins M.J."/>
            <person name="Karaoz U."/>
            <person name="Brodie E.L."/>
            <person name="Williams K.H."/>
            <person name="Hubbard S.S."/>
            <person name="Banfield J.F."/>
        </authorList>
    </citation>
    <scope>NUCLEOTIDE SEQUENCE [LARGE SCALE GENOMIC DNA]</scope>
</reference>
<feature type="transmembrane region" description="Helical" evidence="9">
    <location>
        <begin position="318"/>
        <end position="339"/>
    </location>
</feature>
<dbReference type="GO" id="GO:0065002">
    <property type="term" value="P:intracellular protein transmembrane transport"/>
    <property type="evidence" value="ECO:0007669"/>
    <property type="project" value="UniProtKB-UniRule"/>
</dbReference>